<dbReference type="GeneID" id="54326298"/>
<feature type="signal peptide" evidence="3">
    <location>
        <begin position="1"/>
        <end position="18"/>
    </location>
</feature>
<keyword evidence="2" id="KW-1133">Transmembrane helix</keyword>
<dbReference type="OrthoDB" id="5215637at2759"/>
<keyword evidence="2" id="KW-0812">Transmembrane</keyword>
<keyword evidence="3" id="KW-0732">Signal</keyword>
<evidence type="ECO:0000256" key="1">
    <source>
        <dbReference type="SAM" id="MobiDB-lite"/>
    </source>
</evidence>
<evidence type="ECO:0000256" key="2">
    <source>
        <dbReference type="SAM" id="Phobius"/>
    </source>
</evidence>
<dbReference type="Proteomes" id="UP000324241">
    <property type="component" value="Unassembled WGS sequence"/>
</dbReference>
<protein>
    <recommendedName>
        <fullName evidence="6">Mid2 domain-containing protein</fullName>
    </recommendedName>
</protein>
<name>A0A5M9MY65_9EURO</name>
<dbReference type="AlphaFoldDB" id="A0A5M9MY65"/>
<gene>
    <name evidence="4" type="ORF">ATNIH1004_003596</name>
</gene>
<accession>A0A5M9MY65</accession>
<feature type="chain" id="PRO_5024464451" description="Mid2 domain-containing protein" evidence="3">
    <location>
        <begin position="19"/>
        <end position="252"/>
    </location>
</feature>
<sequence>MYLLSLLYALAITGFSVAEKCYWPNGKEAEDNWVRCPGRTHCCASGEACLSNNLCYEAHLNIAYRGACSDISWPLSTCPRVCYEEVPDLWANMYACPNNTNQVFTCGRPGGWVREVCNDQMATYTWDPKPTYSIAYVELPSTSANASSSATTTPVPTSTSRISSTRAGNTTPTSERRGSSGNAVALGAGLGVGLGVPLLLVSLGFLLLWSRTRKRAQAQAMTQNPLIAPGKTVYNAPAREMDGSERPRELQG</sequence>
<comment type="caution">
    <text evidence="4">The sequence shown here is derived from an EMBL/GenBank/DDBJ whole genome shotgun (WGS) entry which is preliminary data.</text>
</comment>
<feature type="transmembrane region" description="Helical" evidence="2">
    <location>
        <begin position="183"/>
        <end position="209"/>
    </location>
</feature>
<reference evidence="4 5" key="1">
    <citation type="submission" date="2019-08" db="EMBL/GenBank/DDBJ databases">
        <title>The genome sequence of a newly discovered highly antifungal drug resistant Aspergillus species, Aspergillus tanneri NIH 1004.</title>
        <authorList>
            <person name="Mounaud S."/>
            <person name="Singh I."/>
            <person name="Joardar V."/>
            <person name="Pakala S."/>
            <person name="Pakala S."/>
            <person name="Venepally P."/>
            <person name="Chung J.K."/>
            <person name="Losada L."/>
            <person name="Nierman W.C."/>
        </authorList>
    </citation>
    <scope>NUCLEOTIDE SEQUENCE [LARGE SCALE GENOMIC DNA]</scope>
    <source>
        <strain evidence="4 5">NIH1004</strain>
    </source>
</reference>
<evidence type="ECO:0008006" key="6">
    <source>
        <dbReference type="Google" id="ProtNLM"/>
    </source>
</evidence>
<keyword evidence="2" id="KW-0472">Membrane</keyword>
<evidence type="ECO:0000256" key="3">
    <source>
        <dbReference type="SAM" id="SignalP"/>
    </source>
</evidence>
<feature type="compositionally biased region" description="Low complexity" evidence="1">
    <location>
        <begin position="144"/>
        <end position="165"/>
    </location>
</feature>
<organism evidence="4 5">
    <name type="scientific">Aspergillus tanneri</name>
    <dbReference type="NCBI Taxonomy" id="1220188"/>
    <lineage>
        <taxon>Eukaryota</taxon>
        <taxon>Fungi</taxon>
        <taxon>Dikarya</taxon>
        <taxon>Ascomycota</taxon>
        <taxon>Pezizomycotina</taxon>
        <taxon>Eurotiomycetes</taxon>
        <taxon>Eurotiomycetidae</taxon>
        <taxon>Eurotiales</taxon>
        <taxon>Aspergillaceae</taxon>
        <taxon>Aspergillus</taxon>
        <taxon>Aspergillus subgen. Circumdati</taxon>
    </lineage>
</organism>
<dbReference type="RefSeq" id="XP_033430267.1">
    <property type="nucleotide sequence ID" value="XM_033568272.1"/>
</dbReference>
<evidence type="ECO:0000313" key="5">
    <source>
        <dbReference type="Proteomes" id="UP000324241"/>
    </source>
</evidence>
<feature type="region of interest" description="Disordered" evidence="1">
    <location>
        <begin position="144"/>
        <end position="181"/>
    </location>
</feature>
<evidence type="ECO:0000313" key="4">
    <source>
        <dbReference type="EMBL" id="KAA8650906.1"/>
    </source>
</evidence>
<dbReference type="EMBL" id="QUQM01000001">
    <property type="protein sequence ID" value="KAA8650906.1"/>
    <property type="molecule type" value="Genomic_DNA"/>
</dbReference>
<proteinExistence type="predicted"/>